<name>A0A1Y2E525_9BASI</name>
<organism evidence="1 2">
    <name type="scientific">Leucosporidium creatinivorum</name>
    <dbReference type="NCBI Taxonomy" id="106004"/>
    <lineage>
        <taxon>Eukaryota</taxon>
        <taxon>Fungi</taxon>
        <taxon>Dikarya</taxon>
        <taxon>Basidiomycota</taxon>
        <taxon>Pucciniomycotina</taxon>
        <taxon>Microbotryomycetes</taxon>
        <taxon>Leucosporidiales</taxon>
        <taxon>Leucosporidium</taxon>
    </lineage>
</organism>
<reference evidence="1 2" key="1">
    <citation type="submission" date="2016-07" db="EMBL/GenBank/DDBJ databases">
        <title>Pervasive Adenine N6-methylation of Active Genes in Fungi.</title>
        <authorList>
            <consortium name="DOE Joint Genome Institute"/>
            <person name="Mondo S.J."/>
            <person name="Dannebaum R.O."/>
            <person name="Kuo R.C."/>
            <person name="Labutti K."/>
            <person name="Haridas S."/>
            <person name="Kuo A."/>
            <person name="Salamov A."/>
            <person name="Ahrendt S.R."/>
            <person name="Lipzen A."/>
            <person name="Sullivan W."/>
            <person name="Andreopoulos W.B."/>
            <person name="Clum A."/>
            <person name="Lindquist E."/>
            <person name="Daum C."/>
            <person name="Ramamoorthy G.K."/>
            <person name="Gryganskyi A."/>
            <person name="Culley D."/>
            <person name="Magnuson J.K."/>
            <person name="James T.Y."/>
            <person name="O'Malley M.A."/>
            <person name="Stajich J.E."/>
            <person name="Spatafora J.W."/>
            <person name="Visel A."/>
            <person name="Grigoriev I.V."/>
        </authorList>
    </citation>
    <scope>NUCLEOTIDE SEQUENCE [LARGE SCALE GENOMIC DNA]</scope>
    <source>
        <strain evidence="1 2">62-1032</strain>
    </source>
</reference>
<evidence type="ECO:0000313" key="2">
    <source>
        <dbReference type="Proteomes" id="UP000193467"/>
    </source>
</evidence>
<comment type="caution">
    <text evidence="1">The sequence shown here is derived from an EMBL/GenBank/DDBJ whole genome shotgun (WGS) entry which is preliminary data.</text>
</comment>
<evidence type="ECO:0000313" key="1">
    <source>
        <dbReference type="EMBL" id="ORY66660.1"/>
    </source>
</evidence>
<dbReference type="Proteomes" id="UP000193467">
    <property type="component" value="Unassembled WGS sequence"/>
</dbReference>
<dbReference type="EMBL" id="MCGR01000063">
    <property type="protein sequence ID" value="ORY66660.1"/>
    <property type="molecule type" value="Genomic_DNA"/>
</dbReference>
<dbReference type="InParanoid" id="A0A1Y2E525"/>
<sequence>MFYEIFRGHKVKLETMGAQQTIQLPLQRLEISSMKVFEPATDVPAEENEVLDAKGEIVEGIPPPPKYALGLLLELLVEYAPNFQHLKLEDCGTITSFPPGNVLCLWPTVYGIAELELIASSKDVNVSLLAEDTLPCLRSFLSRLPSLTHLHLEGFLESHSPASLATANMVTCAMTCPPFLAFNFMIQEEFPLIENVVWRWRGEKWKGKALVCRKQERAGEMLLREVWSEYKSL</sequence>
<protein>
    <submittedName>
        <fullName evidence="1">Uncharacterized protein</fullName>
    </submittedName>
</protein>
<dbReference type="AlphaFoldDB" id="A0A1Y2E525"/>
<proteinExistence type="predicted"/>
<accession>A0A1Y2E525</accession>
<gene>
    <name evidence="1" type="ORF">BCR35DRAFT_308534</name>
</gene>
<keyword evidence="2" id="KW-1185">Reference proteome</keyword>